<organism evidence="3 4">
    <name type="scientific">Oleispira antarctica</name>
    <dbReference type="NCBI Taxonomy" id="188908"/>
    <lineage>
        <taxon>Bacteria</taxon>
        <taxon>Pseudomonadati</taxon>
        <taxon>Pseudomonadota</taxon>
        <taxon>Gammaproteobacteria</taxon>
        <taxon>Oceanospirillales</taxon>
        <taxon>Oceanospirillaceae</taxon>
        <taxon>Oleispira</taxon>
    </lineage>
</organism>
<name>A0A1Y5HVU3_OLEAN</name>
<gene>
    <name evidence="3" type="ORF">A9R00_08335</name>
</gene>
<feature type="signal peptide" evidence="1">
    <location>
        <begin position="1"/>
        <end position="20"/>
    </location>
</feature>
<protein>
    <recommendedName>
        <fullName evidence="2">Retropepsin-like aspartic endopeptidase domain-containing protein</fullName>
    </recommendedName>
</protein>
<dbReference type="PANTHER" id="PTHR38037">
    <property type="entry name" value="ZN_PROTEASE DOMAIN-CONTAINING PROTEIN"/>
    <property type="match status" value="1"/>
</dbReference>
<sequence length="298" mass="33180">MRLSFTCLFIASTLSLHSLAGDPTENTHKPVIGEAANFLINGHASFRARIDSGATGTSINAHNIVITDVSEVMEENKGKQISFEIIDADGKPTSIQSKIERINKVTTPQGVEHRYVVPMTLTWNGKTSIASINLRDRSRMEYKLLIGRDWLNNHAVIDVDPKPIIGEVADYIIDGDLVFTARVDTGATSTSINAINIEIKNGSKNEIDNMGKSISFDIVNNKNERKRITTKIKDVINVHNAIGTESRYQVAMKIEWQGKRQTLDFNLKDRSKLTYKLLIGRDWIGENAIVNTLQSEGE</sequence>
<evidence type="ECO:0000259" key="2">
    <source>
        <dbReference type="Pfam" id="PF05618"/>
    </source>
</evidence>
<dbReference type="EMBL" id="MABE01000479">
    <property type="protein sequence ID" value="OUS39984.1"/>
    <property type="molecule type" value="Genomic_DNA"/>
</dbReference>
<evidence type="ECO:0000313" key="4">
    <source>
        <dbReference type="Proteomes" id="UP000227088"/>
    </source>
</evidence>
<feature type="domain" description="Retropepsin-like aspartic endopeptidase" evidence="2">
    <location>
        <begin position="38"/>
        <end position="163"/>
    </location>
</feature>
<feature type="chain" id="PRO_5012193032" description="Retropepsin-like aspartic endopeptidase domain-containing protein" evidence="1">
    <location>
        <begin position="21"/>
        <end position="298"/>
    </location>
</feature>
<reference evidence="4" key="1">
    <citation type="journal article" date="2017" name="Proc. Natl. Acad. Sci. U.S.A.">
        <title>Simulation of Deepwater Horizon oil plume reveals substrate specialization within a complex community of hydrocarbon degraders.</title>
        <authorList>
            <person name="Hu P."/>
            <person name="Dubinsky E.A."/>
            <person name="Probst A.J."/>
            <person name="Wang J."/>
            <person name="Sieber C.M.K."/>
            <person name="Tom L.M."/>
            <person name="Gardinali P."/>
            <person name="Banfield J.F."/>
            <person name="Atlas R.M."/>
            <person name="Andersen G.L."/>
        </authorList>
    </citation>
    <scope>NUCLEOTIDE SEQUENCE [LARGE SCALE GENOMIC DNA]</scope>
</reference>
<dbReference type="AlphaFoldDB" id="A0A1Y5HVU3"/>
<dbReference type="Gene3D" id="2.40.70.10">
    <property type="entry name" value="Acid Proteases"/>
    <property type="match status" value="2"/>
</dbReference>
<dbReference type="PANTHER" id="PTHR38037:SF2">
    <property type="entry name" value="ATP-DEPENDENT ZINC PROTEASE DOMAIN-CONTAINING PROTEIN-RELATED"/>
    <property type="match status" value="1"/>
</dbReference>
<dbReference type="InterPro" id="IPR021109">
    <property type="entry name" value="Peptidase_aspartic_dom_sf"/>
</dbReference>
<evidence type="ECO:0000313" key="3">
    <source>
        <dbReference type="EMBL" id="OUS39984.1"/>
    </source>
</evidence>
<accession>A0A1Y5HVU3</accession>
<dbReference type="Pfam" id="PF05618">
    <property type="entry name" value="Zn_protease"/>
    <property type="match status" value="2"/>
</dbReference>
<evidence type="ECO:0000256" key="1">
    <source>
        <dbReference type="SAM" id="SignalP"/>
    </source>
</evidence>
<dbReference type="SUPFAM" id="SSF50630">
    <property type="entry name" value="Acid proteases"/>
    <property type="match status" value="2"/>
</dbReference>
<dbReference type="Proteomes" id="UP000227088">
    <property type="component" value="Unassembled WGS sequence"/>
</dbReference>
<keyword evidence="1" id="KW-0732">Signal</keyword>
<feature type="domain" description="Retropepsin-like aspartic endopeptidase" evidence="2">
    <location>
        <begin position="174"/>
        <end position="292"/>
    </location>
</feature>
<proteinExistence type="predicted"/>
<comment type="caution">
    <text evidence="3">The sequence shown here is derived from an EMBL/GenBank/DDBJ whole genome shotgun (WGS) entry which is preliminary data.</text>
</comment>
<dbReference type="InterPro" id="IPR008503">
    <property type="entry name" value="Asp_endopeptidase"/>
</dbReference>